<proteinExistence type="inferred from homology"/>
<gene>
    <name evidence="8" type="ORF">KDU71_14755</name>
</gene>
<dbReference type="InterPro" id="IPR036046">
    <property type="entry name" value="Acylphosphatase-like_dom_sf"/>
</dbReference>
<dbReference type="Pfam" id="PF00708">
    <property type="entry name" value="Acylphosphatase"/>
    <property type="match status" value="1"/>
</dbReference>
<dbReference type="InterPro" id="IPR020456">
    <property type="entry name" value="Acylphosphatase"/>
</dbReference>
<dbReference type="InterPro" id="IPR001792">
    <property type="entry name" value="Acylphosphatase-like_dom"/>
</dbReference>
<sequence length="90" mass="10314">MKRVRIIVDGRVQGVGFRYFVANGAKSHNINGYVQNLPDGKVEIDAEGESENIYHFITECKKGPALSRVDTFMVSNIPFYGYKQFKIRQR</sequence>
<dbReference type="AlphaFoldDB" id="A0A941IZQ8"/>
<evidence type="ECO:0000256" key="1">
    <source>
        <dbReference type="ARBA" id="ARBA00005614"/>
    </source>
</evidence>
<dbReference type="Gene3D" id="3.30.70.100">
    <property type="match status" value="1"/>
</dbReference>
<comment type="caution">
    <text evidence="8">The sequence shown here is derived from an EMBL/GenBank/DDBJ whole genome shotgun (WGS) entry which is preliminary data.</text>
</comment>
<reference evidence="8" key="2">
    <citation type="submission" date="2021-04" db="EMBL/GenBank/DDBJ databases">
        <authorList>
            <person name="Zhang T."/>
            <person name="Zhang Y."/>
            <person name="Lu D."/>
            <person name="Zuo D."/>
            <person name="Du Z."/>
        </authorList>
    </citation>
    <scope>NUCLEOTIDE SEQUENCE</scope>
    <source>
        <strain evidence="8">JR1</strain>
    </source>
</reference>
<dbReference type="PROSITE" id="PS51160">
    <property type="entry name" value="ACYLPHOSPHATASE_3"/>
    <property type="match status" value="1"/>
</dbReference>
<comment type="catalytic activity">
    <reaction evidence="3 4 5">
        <text>an acyl phosphate + H2O = a carboxylate + phosphate + H(+)</text>
        <dbReference type="Rhea" id="RHEA:14965"/>
        <dbReference type="ChEBI" id="CHEBI:15377"/>
        <dbReference type="ChEBI" id="CHEBI:15378"/>
        <dbReference type="ChEBI" id="CHEBI:29067"/>
        <dbReference type="ChEBI" id="CHEBI:43474"/>
        <dbReference type="ChEBI" id="CHEBI:59918"/>
        <dbReference type="EC" id="3.6.1.7"/>
    </reaction>
</comment>
<keyword evidence="9" id="KW-1185">Reference proteome</keyword>
<organism evidence="8 9">
    <name type="scientific">Carboxylicivirga sediminis</name>
    <dbReference type="NCBI Taxonomy" id="2006564"/>
    <lineage>
        <taxon>Bacteria</taxon>
        <taxon>Pseudomonadati</taxon>
        <taxon>Bacteroidota</taxon>
        <taxon>Bacteroidia</taxon>
        <taxon>Marinilabiliales</taxon>
        <taxon>Marinilabiliaceae</taxon>
        <taxon>Carboxylicivirga</taxon>
    </lineage>
</organism>
<evidence type="ECO:0000259" key="7">
    <source>
        <dbReference type="PROSITE" id="PS51160"/>
    </source>
</evidence>
<dbReference type="SUPFAM" id="SSF54975">
    <property type="entry name" value="Acylphosphatase/BLUF domain-like"/>
    <property type="match status" value="1"/>
</dbReference>
<feature type="domain" description="Acylphosphatase-like" evidence="7">
    <location>
        <begin position="3"/>
        <end position="89"/>
    </location>
</feature>
<dbReference type="RefSeq" id="WP_212191860.1">
    <property type="nucleotide sequence ID" value="NZ_JAGTAR010000023.1"/>
</dbReference>
<comment type="similarity">
    <text evidence="1 6">Belongs to the acylphosphatase family.</text>
</comment>
<accession>A0A941IZQ8</accession>
<dbReference type="PANTHER" id="PTHR47268:SF4">
    <property type="entry name" value="ACYLPHOSPHATASE"/>
    <property type="match status" value="1"/>
</dbReference>
<dbReference type="PROSITE" id="PS00151">
    <property type="entry name" value="ACYLPHOSPHATASE_2"/>
    <property type="match status" value="1"/>
</dbReference>
<dbReference type="PANTHER" id="PTHR47268">
    <property type="entry name" value="ACYLPHOSPHATASE"/>
    <property type="match status" value="1"/>
</dbReference>
<reference evidence="8" key="1">
    <citation type="journal article" date="2018" name="Int. J. Syst. Evol. Microbiol.">
        <title>Carboxylicivirga sediminis sp. nov., isolated from coastal sediment.</title>
        <authorList>
            <person name="Wang F.Q."/>
            <person name="Ren L.H."/>
            <person name="Zou R.J."/>
            <person name="Sun Y.Z."/>
            <person name="Liu X.J."/>
            <person name="Jiang F."/>
            <person name="Liu L.J."/>
        </authorList>
    </citation>
    <scope>NUCLEOTIDE SEQUENCE</scope>
    <source>
        <strain evidence="8">JR1</strain>
    </source>
</reference>
<evidence type="ECO:0000313" key="9">
    <source>
        <dbReference type="Proteomes" id="UP000679220"/>
    </source>
</evidence>
<feature type="active site" evidence="4">
    <location>
        <position position="36"/>
    </location>
</feature>
<protein>
    <recommendedName>
        <fullName evidence="2 4">Acylphosphatase</fullName>
        <ecNumber evidence="2 4">3.6.1.7</ecNumber>
    </recommendedName>
</protein>
<evidence type="ECO:0000313" key="8">
    <source>
        <dbReference type="EMBL" id="MBR8536832.1"/>
    </source>
</evidence>
<evidence type="ECO:0000256" key="2">
    <source>
        <dbReference type="ARBA" id="ARBA00012150"/>
    </source>
</evidence>
<evidence type="ECO:0000256" key="6">
    <source>
        <dbReference type="RuleBase" id="RU004168"/>
    </source>
</evidence>
<dbReference type="GO" id="GO:0003998">
    <property type="term" value="F:acylphosphatase activity"/>
    <property type="evidence" value="ECO:0007669"/>
    <property type="project" value="UniProtKB-EC"/>
</dbReference>
<dbReference type="Proteomes" id="UP000679220">
    <property type="component" value="Unassembled WGS sequence"/>
</dbReference>
<dbReference type="EMBL" id="JAGTAR010000023">
    <property type="protein sequence ID" value="MBR8536832.1"/>
    <property type="molecule type" value="Genomic_DNA"/>
</dbReference>
<dbReference type="PROSITE" id="PS00150">
    <property type="entry name" value="ACYLPHOSPHATASE_1"/>
    <property type="match status" value="1"/>
</dbReference>
<evidence type="ECO:0000256" key="5">
    <source>
        <dbReference type="RuleBase" id="RU000553"/>
    </source>
</evidence>
<dbReference type="EC" id="3.6.1.7" evidence="2 4"/>
<name>A0A941IZQ8_9BACT</name>
<dbReference type="InterPro" id="IPR017968">
    <property type="entry name" value="Acylphosphatase_CS"/>
</dbReference>
<evidence type="ECO:0000256" key="3">
    <source>
        <dbReference type="ARBA" id="ARBA00047645"/>
    </source>
</evidence>
<evidence type="ECO:0000256" key="4">
    <source>
        <dbReference type="PROSITE-ProRule" id="PRU00520"/>
    </source>
</evidence>
<keyword evidence="4 5" id="KW-0378">Hydrolase</keyword>
<feature type="active site" evidence="4">
    <location>
        <position position="18"/>
    </location>
</feature>